<dbReference type="InterPro" id="IPR052018">
    <property type="entry name" value="PHP_domain"/>
</dbReference>
<reference evidence="4 6" key="1">
    <citation type="submission" date="2015-09" db="EMBL/GenBank/DDBJ databases">
        <authorList>
            <consortium name="Pathogen Informatics"/>
        </authorList>
    </citation>
    <scope>NUCLEOTIDE SEQUENCE [LARGE SCALE GENOMIC DNA]</scope>
    <source>
        <strain evidence="4 6">2789STDY5608860</strain>
    </source>
</reference>
<dbReference type="Pfam" id="PF13304">
    <property type="entry name" value="AAA_21"/>
    <property type="match status" value="1"/>
</dbReference>
<reference evidence="5 7" key="3">
    <citation type="submission" date="2019-09" db="EMBL/GenBank/DDBJ databases">
        <title>Strain-level analysis of Eubacterium rectale using genomes from metagenomes.</title>
        <authorList>
            <person name="Karcher N."/>
            <person name="Segata N."/>
        </authorList>
    </citation>
    <scope>NUCLEOTIDE SEQUENCE [LARGE SCALE GENOMIC DNA]</scope>
    <source>
        <strain evidence="5 7">L2-21</strain>
    </source>
</reference>
<keyword evidence="1" id="KW-0175">Coiled coil</keyword>
<dbReference type="EMBL" id="CYYW01000022">
    <property type="protein sequence ID" value="CUO54737.1"/>
    <property type="molecule type" value="Genomic_DNA"/>
</dbReference>
<evidence type="ECO:0000256" key="1">
    <source>
        <dbReference type="SAM" id="Coils"/>
    </source>
</evidence>
<dbReference type="SUPFAM" id="SSF89550">
    <property type="entry name" value="PHP domain-like"/>
    <property type="match status" value="1"/>
</dbReference>
<dbReference type="InterPro" id="IPR027417">
    <property type="entry name" value="P-loop_NTPase"/>
</dbReference>
<dbReference type="InterPro" id="IPR054787">
    <property type="entry name" value="TrlF_ATPase"/>
</dbReference>
<dbReference type="Gene3D" id="3.40.50.300">
    <property type="entry name" value="P-loop containing nucleotide triphosphate hydrolases"/>
    <property type="match status" value="2"/>
</dbReference>
<evidence type="ECO:0000313" key="4">
    <source>
        <dbReference type="EMBL" id="CUO54737.1"/>
    </source>
</evidence>
<evidence type="ECO:0000313" key="6">
    <source>
        <dbReference type="Proteomes" id="UP000095384"/>
    </source>
</evidence>
<dbReference type="NCBIfam" id="NF045780">
    <property type="entry name" value="TrlF_fam_ATP"/>
    <property type="match status" value="1"/>
</dbReference>
<feature type="domain" description="PHP" evidence="2">
    <location>
        <begin position="13"/>
        <end position="104"/>
    </location>
</feature>
<dbReference type="Gene3D" id="3.20.20.140">
    <property type="entry name" value="Metal-dependent hydrolases"/>
    <property type="match status" value="1"/>
</dbReference>
<sequence length="970" mass="112303">MISRGSEWRKWNLHMHSEYSRENRTKMKITEIFDSAVKNNISMISITDHSNFDALDEIWDIYQNGMCEQGHYSDIVDFLPGIELKTDKGKKGVHIISIFPKEIVVNRNTKQATKSVLYDNFCTKLGLSYSEIESNGDGDYAKGLLCSIVDFDRAVNLTHELGGVVIIHGGDKHGSIEEEMAHANSKEPTPEELYESLDITKTEIISSKIDIIELPNFERRQAKNAHFYNSVFLKPCMVASDAHEKSEYDVLGEKITWVKADTTFEGFKQSIIDYENRMCLKEIPEQLERIKKNPTKYIKELEINWSDGYAGEKGDWFKNIKIPLNSGLVSVIGNKGNGKSAIAEIIGWLSDSKNYTKFAFLNSKKFLKNRLANNFTAKITWIDNQVSMKENLGAQPDLNNVERVQCIPQQYFEEICTDTELEKFTTEINGVIFSRLSEEDKEGARSFEELIDKYTRISEQNISLMQTNLSEVNRDIISLESKLSREYKTKQEALLQDAQNQLLAQINICPQEVKKPELPQEVQEQYDKVIEEIGNIENEIEKKQEEILEVNSVSKKVQHILEYIDEVENRINKEIEQITLQVEDFDIKVEEVIKFTVDKSPIISKKEIIDKKLSELKETVEDEQNGLKVQLKQKISVKESIVAEENRNIQLYDAYIKEYQEWEKVKKEKEEAVNKINEELLYISDGIMIDLQPLYEKRQNITASIFNEKKKVIELYNKFKKPVDEFLRDKADLLSEYSISIRSGLVINEMFQEEVFSYINKQKKNAFRDDNYQLTKTVDALAEMDDIEQYIAIPNKIIKKMKDYDNENIVSSQLKDNKWLEFYNYLFGLQYIQNKYELVSDNKTLEKLSPGERGALLLIFYLLLDLRDIPLVIDQPEDNLDNQSVASILVPFIQAAKKRRQIILVTHNPNLAVVADSDQIVHVKINKEERNLVEVKSGGIENTEINDSIVTILEGTMLSFRKRDEKYIDK</sequence>
<dbReference type="CDD" id="cd00267">
    <property type="entry name" value="ABC_ATPase"/>
    <property type="match status" value="1"/>
</dbReference>
<feature type="domain" description="ATPase AAA-type core" evidence="3">
    <location>
        <begin position="844"/>
        <end position="911"/>
    </location>
</feature>
<dbReference type="AlphaFoldDB" id="A0A174FZ93"/>
<dbReference type="Proteomes" id="UP000095384">
    <property type="component" value="Unassembled WGS sequence"/>
</dbReference>
<dbReference type="Pfam" id="PF02811">
    <property type="entry name" value="PHP"/>
    <property type="match status" value="1"/>
</dbReference>
<gene>
    <name evidence="4" type="ORF">ERS852417_02553</name>
    <name evidence="5" type="ORF">FYL37_05930</name>
</gene>
<organism evidence="4 6">
    <name type="scientific">Agathobacter rectalis</name>
    <dbReference type="NCBI Taxonomy" id="39491"/>
    <lineage>
        <taxon>Bacteria</taxon>
        <taxon>Bacillati</taxon>
        <taxon>Bacillota</taxon>
        <taxon>Clostridia</taxon>
        <taxon>Lachnospirales</taxon>
        <taxon>Lachnospiraceae</taxon>
        <taxon>Agathobacter</taxon>
    </lineage>
</organism>
<dbReference type="InterPro" id="IPR016195">
    <property type="entry name" value="Pol/histidinol_Pase-like"/>
</dbReference>
<dbReference type="GO" id="GO:0005524">
    <property type="term" value="F:ATP binding"/>
    <property type="evidence" value="ECO:0007669"/>
    <property type="project" value="InterPro"/>
</dbReference>
<proteinExistence type="predicted"/>
<dbReference type="PANTHER" id="PTHR42924">
    <property type="entry name" value="EXONUCLEASE"/>
    <property type="match status" value="1"/>
</dbReference>
<name>A0A174FZ93_9FIRM</name>
<feature type="coiled-coil region" evidence="1">
    <location>
        <begin position="526"/>
        <end position="553"/>
    </location>
</feature>
<dbReference type="PANTHER" id="PTHR42924:SF3">
    <property type="entry name" value="POLYMERASE_HISTIDINOL PHOSPHATASE N-TERMINAL DOMAIN-CONTAINING PROTEIN"/>
    <property type="match status" value="1"/>
</dbReference>
<evidence type="ECO:0000259" key="3">
    <source>
        <dbReference type="Pfam" id="PF13304"/>
    </source>
</evidence>
<evidence type="ECO:0000313" key="7">
    <source>
        <dbReference type="Proteomes" id="UP000324325"/>
    </source>
</evidence>
<accession>A0A174FZ93</accession>
<dbReference type="EMBL" id="VSTG01000005">
    <property type="protein sequence ID" value="TYL58718.1"/>
    <property type="molecule type" value="Genomic_DNA"/>
</dbReference>
<dbReference type="GO" id="GO:0035312">
    <property type="term" value="F:5'-3' DNA exonuclease activity"/>
    <property type="evidence" value="ECO:0007669"/>
    <property type="project" value="TreeGrafter"/>
</dbReference>
<reference evidence="5 7" key="2">
    <citation type="submission" date="2019-08" db="EMBL/GenBank/DDBJ databases">
        <authorList>
            <person name="Duncan S."/>
            <person name="Walker A."/>
        </authorList>
    </citation>
    <scope>NUCLEOTIDE SEQUENCE [LARGE SCALE GENOMIC DNA]</scope>
    <source>
        <strain evidence="5 7">L2-21</strain>
    </source>
</reference>
<dbReference type="Proteomes" id="UP000324325">
    <property type="component" value="Unassembled WGS sequence"/>
</dbReference>
<dbReference type="GO" id="GO:0004534">
    <property type="term" value="F:5'-3' RNA exonuclease activity"/>
    <property type="evidence" value="ECO:0007669"/>
    <property type="project" value="TreeGrafter"/>
</dbReference>
<dbReference type="InterPro" id="IPR003959">
    <property type="entry name" value="ATPase_AAA_core"/>
</dbReference>
<feature type="coiled-coil region" evidence="1">
    <location>
        <begin position="652"/>
        <end position="679"/>
    </location>
</feature>
<protein>
    <submittedName>
        <fullName evidence="4">ABC-type enterochelin transport system, ATPase component</fullName>
    </submittedName>
</protein>
<evidence type="ECO:0000259" key="2">
    <source>
        <dbReference type="Pfam" id="PF02811"/>
    </source>
</evidence>
<dbReference type="GO" id="GO:0016887">
    <property type="term" value="F:ATP hydrolysis activity"/>
    <property type="evidence" value="ECO:0007669"/>
    <property type="project" value="InterPro"/>
</dbReference>
<dbReference type="SUPFAM" id="SSF52540">
    <property type="entry name" value="P-loop containing nucleoside triphosphate hydrolases"/>
    <property type="match status" value="1"/>
</dbReference>
<evidence type="ECO:0000313" key="5">
    <source>
        <dbReference type="EMBL" id="TYL58718.1"/>
    </source>
</evidence>
<dbReference type="RefSeq" id="WP_055224929.1">
    <property type="nucleotide sequence ID" value="NZ_CYYW01000022.1"/>
</dbReference>
<dbReference type="InterPro" id="IPR004013">
    <property type="entry name" value="PHP_dom"/>
</dbReference>